<keyword evidence="4" id="KW-1185">Reference proteome</keyword>
<keyword evidence="2" id="KW-0472">Membrane</keyword>
<evidence type="ECO:0000313" key="3">
    <source>
        <dbReference type="EMBL" id="KAL3756720.1"/>
    </source>
</evidence>
<dbReference type="PANTHER" id="PTHR42840">
    <property type="entry name" value="NAD(P)-BINDING ROSSMANN-FOLD SUPERFAMILY PROTEIN-RELATED"/>
    <property type="match status" value="1"/>
</dbReference>
<dbReference type="InterPro" id="IPR036291">
    <property type="entry name" value="NAD(P)-bd_dom_sf"/>
</dbReference>
<reference evidence="3 4" key="1">
    <citation type="submission" date="2024-10" db="EMBL/GenBank/DDBJ databases">
        <title>Updated reference genomes for cyclostephanoid diatoms.</title>
        <authorList>
            <person name="Roberts W.R."/>
            <person name="Alverson A.J."/>
        </authorList>
    </citation>
    <scope>NUCLEOTIDE SEQUENCE [LARGE SCALE GENOMIC DNA]</scope>
    <source>
        <strain evidence="3 4">AJA232-27</strain>
    </source>
</reference>
<keyword evidence="1" id="KW-0560">Oxidoreductase</keyword>
<feature type="transmembrane region" description="Helical" evidence="2">
    <location>
        <begin position="108"/>
        <end position="129"/>
    </location>
</feature>
<dbReference type="Proteomes" id="UP001530293">
    <property type="component" value="Unassembled WGS sequence"/>
</dbReference>
<dbReference type="EMBL" id="JALLBG020000294">
    <property type="protein sequence ID" value="KAL3756720.1"/>
    <property type="molecule type" value="Genomic_DNA"/>
</dbReference>
<name>A0ABD3M883_9STRA</name>
<keyword evidence="2" id="KW-1133">Transmembrane helix</keyword>
<feature type="transmembrane region" description="Helical" evidence="2">
    <location>
        <begin position="224"/>
        <end position="245"/>
    </location>
</feature>
<feature type="transmembrane region" description="Helical" evidence="2">
    <location>
        <begin position="161"/>
        <end position="180"/>
    </location>
</feature>
<dbReference type="PANTHER" id="PTHR42840:SF3">
    <property type="entry name" value="BINDING ROSSMANN FOLD OXIDOREDUCTASE, PUTATIVE (AFU_ORTHOLOGUE AFUA_2G10240)-RELATED"/>
    <property type="match status" value="1"/>
</dbReference>
<organism evidence="3 4">
    <name type="scientific">Discostella pseudostelligera</name>
    <dbReference type="NCBI Taxonomy" id="259834"/>
    <lineage>
        <taxon>Eukaryota</taxon>
        <taxon>Sar</taxon>
        <taxon>Stramenopiles</taxon>
        <taxon>Ochrophyta</taxon>
        <taxon>Bacillariophyta</taxon>
        <taxon>Coscinodiscophyceae</taxon>
        <taxon>Thalassiosirophycidae</taxon>
        <taxon>Stephanodiscales</taxon>
        <taxon>Stephanodiscaceae</taxon>
        <taxon>Discostella</taxon>
    </lineage>
</organism>
<feature type="transmembrane region" description="Helical" evidence="2">
    <location>
        <begin position="20"/>
        <end position="39"/>
    </location>
</feature>
<accession>A0ABD3M883</accession>
<comment type="caution">
    <text evidence="3">The sequence shown here is derived from an EMBL/GenBank/DDBJ whole genome shotgun (WGS) entry which is preliminary data.</text>
</comment>
<proteinExistence type="predicted"/>
<dbReference type="GO" id="GO:0016491">
    <property type="term" value="F:oxidoreductase activity"/>
    <property type="evidence" value="ECO:0007669"/>
    <property type="project" value="UniProtKB-KW"/>
</dbReference>
<gene>
    <name evidence="3" type="ORF">ACHAWU_005412</name>
</gene>
<protein>
    <submittedName>
        <fullName evidence="3">Uncharacterized protein</fullName>
    </submittedName>
</protein>
<evidence type="ECO:0000256" key="1">
    <source>
        <dbReference type="ARBA" id="ARBA00023002"/>
    </source>
</evidence>
<evidence type="ECO:0000313" key="4">
    <source>
        <dbReference type="Proteomes" id="UP001530293"/>
    </source>
</evidence>
<evidence type="ECO:0000256" key="2">
    <source>
        <dbReference type="SAM" id="Phobius"/>
    </source>
</evidence>
<dbReference type="SUPFAM" id="SSF51735">
    <property type="entry name" value="NAD(P)-binding Rossmann-fold domains"/>
    <property type="match status" value="1"/>
</dbReference>
<keyword evidence="2" id="KW-0812">Transmembrane</keyword>
<sequence>MLKIMRPWPPAVSLPASSTHYLVLLFQISILTCCLCDAFPKLFEPKSKKVARLTAELAALEAERLSKLVVVFGYEVSLSEKGLASTVLWTMTVPNLSSNFLRNQFDKLGFFTSVSISTVVLVACIIQLIRSRRKWKRLALSGAASEKQTASVSAIAPSARYITMMTLTLGVAILFYVLTFKASNSSVYSKTNISSRSGKGDVSQQRLTNLVIIFGQYELDKSTFCALMFTSVVLLVSLGAQIGIWCKKLQLQKLEDAAKKVELPPIDKSIDVVIVGCGPKSVGWFHLMQFLDMPNVNVRAVVEPFYLDTSKCPYPPQSFVDLVVMLDDMGIRCVNHVGQLHVFIHHTLCIIAGKTSDNPRLFRECIGIGASHIYLESPGAPTIDQLKEMQSLAETRGVEVYMGYQRLCASFIQKAVSLSRSVPKAHIFFCHNEVCQSNELNMVVSRYPEGMISSMAVQELAVLVTLFGVKTNDIETFRVNTNRLFSERLKFYDEGNGTTVTDLSRVAFKITTKDRKRSFSIMADRCGGVFSFAVIKSHAGKELQRFQSHDEHQVSMVQSELREDKEISHQFLIESEEYLELKRRVVKSILSSDSQRSLGLVSILDGIHIMALANYCSIEINTVLKAED</sequence>
<dbReference type="Gene3D" id="3.40.50.720">
    <property type="entry name" value="NAD(P)-binding Rossmann-like Domain"/>
    <property type="match status" value="1"/>
</dbReference>
<dbReference type="AlphaFoldDB" id="A0ABD3M883"/>